<keyword evidence="1" id="KW-0238">DNA-binding</keyword>
<protein>
    <submittedName>
        <fullName evidence="3">Unannotated protein</fullName>
    </submittedName>
</protein>
<reference evidence="3" key="1">
    <citation type="submission" date="2020-05" db="EMBL/GenBank/DDBJ databases">
        <authorList>
            <person name="Chiriac C."/>
            <person name="Salcher M."/>
            <person name="Ghai R."/>
            <person name="Kavagutti S V."/>
        </authorList>
    </citation>
    <scope>NUCLEOTIDE SEQUENCE</scope>
</reference>
<dbReference type="Pfam" id="PF00436">
    <property type="entry name" value="SSB"/>
    <property type="match status" value="1"/>
</dbReference>
<dbReference type="GO" id="GO:0006260">
    <property type="term" value="P:DNA replication"/>
    <property type="evidence" value="ECO:0007669"/>
    <property type="project" value="InterPro"/>
</dbReference>
<dbReference type="PANTHER" id="PTHR10302:SF27">
    <property type="entry name" value="SINGLE-STRANDED DNA-BINDING PROTEIN"/>
    <property type="match status" value="1"/>
</dbReference>
<dbReference type="PROSITE" id="PS50935">
    <property type="entry name" value="SSB"/>
    <property type="match status" value="1"/>
</dbReference>
<evidence type="ECO:0000313" key="3">
    <source>
        <dbReference type="EMBL" id="CAB4554583.1"/>
    </source>
</evidence>
<dbReference type="SUPFAM" id="SSF50249">
    <property type="entry name" value="Nucleic acid-binding proteins"/>
    <property type="match status" value="1"/>
</dbReference>
<gene>
    <name evidence="3" type="ORF">UFOPK1591_00286</name>
</gene>
<dbReference type="PANTHER" id="PTHR10302">
    <property type="entry name" value="SINGLE-STRANDED DNA-BINDING PROTEIN"/>
    <property type="match status" value="1"/>
</dbReference>
<sequence>MTDLITLTGLVATTPRHITTSEGLAITSFRLASSQRRYDRVQQRWIDGDTNWYTVSAFRNLAQNAATSVSKGDRVILTGRVRIRDWENTDRSGTTVEVEAESVGHDLTWGTAVYTRTTTTLSTDDSQWVPVDEPETQHESENSSAA</sequence>
<dbReference type="InterPro" id="IPR012340">
    <property type="entry name" value="NA-bd_OB-fold"/>
</dbReference>
<evidence type="ECO:0000256" key="2">
    <source>
        <dbReference type="SAM" id="MobiDB-lite"/>
    </source>
</evidence>
<dbReference type="PIRSF" id="PIRSF002070">
    <property type="entry name" value="SSB"/>
    <property type="match status" value="1"/>
</dbReference>
<name>A0A6J6CWG7_9ZZZZ</name>
<dbReference type="GO" id="GO:0003697">
    <property type="term" value="F:single-stranded DNA binding"/>
    <property type="evidence" value="ECO:0007669"/>
    <property type="project" value="InterPro"/>
</dbReference>
<dbReference type="CDD" id="cd04496">
    <property type="entry name" value="SSB_OBF"/>
    <property type="match status" value="1"/>
</dbReference>
<evidence type="ECO:0000256" key="1">
    <source>
        <dbReference type="ARBA" id="ARBA00023125"/>
    </source>
</evidence>
<dbReference type="NCBIfam" id="TIGR00621">
    <property type="entry name" value="ssb"/>
    <property type="match status" value="1"/>
</dbReference>
<proteinExistence type="predicted"/>
<feature type="compositionally biased region" description="Basic and acidic residues" evidence="2">
    <location>
        <begin position="135"/>
        <end position="146"/>
    </location>
</feature>
<dbReference type="Gene3D" id="2.40.50.140">
    <property type="entry name" value="Nucleic acid-binding proteins"/>
    <property type="match status" value="1"/>
</dbReference>
<accession>A0A6J6CWG7</accession>
<organism evidence="3">
    <name type="scientific">freshwater metagenome</name>
    <dbReference type="NCBI Taxonomy" id="449393"/>
    <lineage>
        <taxon>unclassified sequences</taxon>
        <taxon>metagenomes</taxon>
        <taxon>ecological metagenomes</taxon>
    </lineage>
</organism>
<dbReference type="GO" id="GO:0009295">
    <property type="term" value="C:nucleoid"/>
    <property type="evidence" value="ECO:0007669"/>
    <property type="project" value="TreeGrafter"/>
</dbReference>
<feature type="region of interest" description="Disordered" evidence="2">
    <location>
        <begin position="124"/>
        <end position="146"/>
    </location>
</feature>
<dbReference type="AlphaFoldDB" id="A0A6J6CWG7"/>
<dbReference type="InterPro" id="IPR011344">
    <property type="entry name" value="ssDNA-bd"/>
</dbReference>
<dbReference type="InterPro" id="IPR000424">
    <property type="entry name" value="Primosome_PriB/ssb"/>
</dbReference>
<dbReference type="EMBL" id="CAEZTD010000013">
    <property type="protein sequence ID" value="CAB4554583.1"/>
    <property type="molecule type" value="Genomic_DNA"/>
</dbReference>